<feature type="region of interest" description="Disordered" evidence="1">
    <location>
        <begin position="46"/>
        <end position="125"/>
    </location>
</feature>
<keyword evidence="3" id="KW-1185">Reference proteome</keyword>
<evidence type="ECO:0000313" key="2">
    <source>
        <dbReference type="EMBL" id="EER11820.1"/>
    </source>
</evidence>
<feature type="compositionally biased region" description="Basic and acidic residues" evidence="1">
    <location>
        <begin position="46"/>
        <end position="62"/>
    </location>
</feature>
<dbReference type="InParanoid" id="C5KUM3"/>
<feature type="non-terminal residue" evidence="2">
    <location>
        <position position="412"/>
    </location>
</feature>
<evidence type="ECO:0008006" key="4">
    <source>
        <dbReference type="Google" id="ProtNLM"/>
    </source>
</evidence>
<dbReference type="Gene3D" id="4.10.60.10">
    <property type="entry name" value="Zinc finger, CCHC-type"/>
    <property type="match status" value="1"/>
</dbReference>
<evidence type="ECO:0000256" key="1">
    <source>
        <dbReference type="SAM" id="MobiDB-lite"/>
    </source>
</evidence>
<feature type="compositionally biased region" description="Basic and acidic residues" evidence="1">
    <location>
        <begin position="72"/>
        <end position="82"/>
    </location>
</feature>
<proteinExistence type="predicted"/>
<dbReference type="OrthoDB" id="10521269at2759"/>
<dbReference type="EMBL" id="GG676286">
    <property type="protein sequence ID" value="EER11820.1"/>
    <property type="molecule type" value="Genomic_DNA"/>
</dbReference>
<dbReference type="Proteomes" id="UP000007800">
    <property type="component" value="Unassembled WGS sequence"/>
</dbReference>
<sequence length="412" mass="46133">MLFQAVRSSQSYEEVMDVLSRHAHKSGYKGANELLGMWEEDRSDRLTASTGRRDQRDYDIPRPKFKSGSHRQAKDNHGKESIPRAMLSSRAPKTTGGGQKRPVSFFDPENTGPPRKRTRVTAVDHAKAHGVSESLAKERLEKGQCAICGSADHFARRCPRNSQTNVHDRPTDDSKGERTETALLTLGKAEVLAGTVEVSPTNNDPGTTYVTHARAGFDTMCSQNLVSRGLVSMLKVTPTSGECVKLQTAGGAREAQEWVTLTVKRPGFQVQLQLLVVDSLPEIDLLVRKADLPSLGYQIIDHAPQEEPADPVTRAQKALADCLDVWIPLPGAPKYRSRLRRLRAGEHKDDPKQIYVFEIDWDDVRLEGKRLNEYQRFSRRANIDYSVPMLNRLSAEETSSYTEELNGMIDRR</sequence>
<name>C5KUM3_PERM5</name>
<evidence type="ECO:0000313" key="3">
    <source>
        <dbReference type="Proteomes" id="UP000007800"/>
    </source>
</evidence>
<protein>
    <recommendedName>
        <fullName evidence="4">CCHC-type domain-containing protein</fullName>
    </recommendedName>
</protein>
<reference evidence="2 3" key="1">
    <citation type="submission" date="2008-07" db="EMBL/GenBank/DDBJ databases">
        <authorList>
            <person name="El-Sayed N."/>
            <person name="Caler E."/>
            <person name="Inman J."/>
            <person name="Amedeo P."/>
            <person name="Hass B."/>
            <person name="Wortman J."/>
        </authorList>
    </citation>
    <scope>NUCLEOTIDE SEQUENCE [LARGE SCALE GENOMIC DNA]</scope>
    <source>
        <strain evidence="3">ATCC 50983 / TXsc</strain>
    </source>
</reference>
<dbReference type="AlphaFoldDB" id="C5KUM3"/>
<gene>
    <name evidence="2" type="ORF">Pmar_PMAR008344</name>
</gene>
<dbReference type="GeneID" id="9060472"/>
<dbReference type="RefSeq" id="XP_002780025.1">
    <property type="nucleotide sequence ID" value="XM_002779979.1"/>
</dbReference>
<accession>C5KUM3</accession>
<organism evidence="3">
    <name type="scientific">Perkinsus marinus (strain ATCC 50983 / TXsc)</name>
    <dbReference type="NCBI Taxonomy" id="423536"/>
    <lineage>
        <taxon>Eukaryota</taxon>
        <taxon>Sar</taxon>
        <taxon>Alveolata</taxon>
        <taxon>Perkinsozoa</taxon>
        <taxon>Perkinsea</taxon>
        <taxon>Perkinsida</taxon>
        <taxon>Perkinsidae</taxon>
        <taxon>Perkinsus</taxon>
    </lineage>
</organism>